<evidence type="ECO:0000313" key="1">
    <source>
        <dbReference type="EMBL" id="GAA1531171.1"/>
    </source>
</evidence>
<proteinExistence type="predicted"/>
<reference evidence="2" key="1">
    <citation type="journal article" date="2019" name="Int. J. Syst. Evol. Microbiol.">
        <title>The Global Catalogue of Microorganisms (GCM) 10K type strain sequencing project: providing services to taxonomists for standard genome sequencing and annotation.</title>
        <authorList>
            <consortium name="The Broad Institute Genomics Platform"/>
            <consortium name="The Broad Institute Genome Sequencing Center for Infectious Disease"/>
            <person name="Wu L."/>
            <person name="Ma J."/>
        </authorList>
    </citation>
    <scope>NUCLEOTIDE SEQUENCE [LARGE SCALE GENOMIC DNA]</scope>
    <source>
        <strain evidence="2">JCM 15933</strain>
    </source>
</reference>
<sequence>MVASGQAPVAVSWLEDRPAAGPGWLPARHAGPAGWRVLLDDLDPGRDCHGWAVTGRLGDADVTAWDGRLSEAWTVLAEQAPEYLPALRAGVRTVVPLRADPGGALRSATHRDAFAAVGLAEADGAQTAVRSSSSSTTCPGSCAGCWASTVSAASASWTGRVRVPHAATHQ</sequence>
<name>A0ABP4LWC9_9ACTN</name>
<keyword evidence="2" id="KW-1185">Reference proteome</keyword>
<protein>
    <submittedName>
        <fullName evidence="1">Uncharacterized protein</fullName>
    </submittedName>
</protein>
<dbReference type="EMBL" id="BAAAQD010000011">
    <property type="protein sequence ID" value="GAA1531171.1"/>
    <property type="molecule type" value="Genomic_DNA"/>
</dbReference>
<dbReference type="Proteomes" id="UP001501470">
    <property type="component" value="Unassembled WGS sequence"/>
</dbReference>
<organism evidence="1 2">
    <name type="scientific">Dactylosporangium maewongense</name>
    <dbReference type="NCBI Taxonomy" id="634393"/>
    <lineage>
        <taxon>Bacteria</taxon>
        <taxon>Bacillati</taxon>
        <taxon>Actinomycetota</taxon>
        <taxon>Actinomycetes</taxon>
        <taxon>Micromonosporales</taxon>
        <taxon>Micromonosporaceae</taxon>
        <taxon>Dactylosporangium</taxon>
    </lineage>
</organism>
<gene>
    <name evidence="1" type="ORF">GCM10009827_056110</name>
</gene>
<comment type="caution">
    <text evidence="1">The sequence shown here is derived from an EMBL/GenBank/DDBJ whole genome shotgun (WGS) entry which is preliminary data.</text>
</comment>
<accession>A0ABP4LWC9</accession>
<evidence type="ECO:0000313" key="2">
    <source>
        <dbReference type="Proteomes" id="UP001501470"/>
    </source>
</evidence>